<dbReference type="InterPro" id="IPR036388">
    <property type="entry name" value="WH-like_DNA-bd_sf"/>
</dbReference>
<keyword evidence="2" id="KW-0238">DNA-binding</keyword>
<name>A0ABX0ZYL0_9ACTN</name>
<feature type="domain" description="HTH marR-type" evidence="5">
    <location>
        <begin position="30"/>
        <end position="166"/>
    </location>
</feature>
<evidence type="ECO:0000256" key="2">
    <source>
        <dbReference type="ARBA" id="ARBA00023125"/>
    </source>
</evidence>
<dbReference type="PANTHER" id="PTHR33164:SF64">
    <property type="entry name" value="TRANSCRIPTIONAL REGULATOR SLYA"/>
    <property type="match status" value="1"/>
</dbReference>
<evidence type="ECO:0000313" key="6">
    <source>
        <dbReference type="EMBL" id="NJP47606.1"/>
    </source>
</evidence>
<organism evidence="6 7">
    <name type="scientific">Actinacidiphila epipremni</name>
    <dbReference type="NCBI Taxonomy" id="2053013"/>
    <lineage>
        <taxon>Bacteria</taxon>
        <taxon>Bacillati</taxon>
        <taxon>Actinomycetota</taxon>
        <taxon>Actinomycetes</taxon>
        <taxon>Kitasatosporales</taxon>
        <taxon>Streptomycetaceae</taxon>
        <taxon>Actinacidiphila</taxon>
    </lineage>
</organism>
<sequence length="166" mass="17372">MSTPPAEPGPAEPGPADPGKGLATGFASADESPGLLLWQVTNRWQAAQRAALKPYGLTHVQFVLLASLAYLQAEGTPVTQRRLADHAATDPMMTSQVLRTLESRALLTRAPHPHDARARTLTLTQEGATLANTAVAAAEACDAAFFAPLAATTPTFTAALHTLRAP</sequence>
<feature type="region of interest" description="Disordered" evidence="4">
    <location>
        <begin position="1"/>
        <end position="26"/>
    </location>
</feature>
<evidence type="ECO:0000313" key="7">
    <source>
        <dbReference type="Proteomes" id="UP000734511"/>
    </source>
</evidence>
<dbReference type="Gene3D" id="1.10.10.10">
    <property type="entry name" value="Winged helix-like DNA-binding domain superfamily/Winged helix DNA-binding domain"/>
    <property type="match status" value="1"/>
</dbReference>
<dbReference type="SMART" id="SM00347">
    <property type="entry name" value="HTH_MARR"/>
    <property type="match status" value="1"/>
</dbReference>
<evidence type="ECO:0000256" key="4">
    <source>
        <dbReference type="SAM" id="MobiDB-lite"/>
    </source>
</evidence>
<dbReference type="Proteomes" id="UP000734511">
    <property type="component" value="Unassembled WGS sequence"/>
</dbReference>
<dbReference type="InterPro" id="IPR039422">
    <property type="entry name" value="MarR/SlyA-like"/>
</dbReference>
<feature type="compositionally biased region" description="Pro residues" evidence="4">
    <location>
        <begin position="1"/>
        <end position="16"/>
    </location>
</feature>
<dbReference type="PANTHER" id="PTHR33164">
    <property type="entry name" value="TRANSCRIPTIONAL REGULATOR, MARR FAMILY"/>
    <property type="match status" value="1"/>
</dbReference>
<reference evidence="6 7" key="1">
    <citation type="submission" date="2020-03" db="EMBL/GenBank/DDBJ databases">
        <title>WGS of actinomycetes isolated from Thailand.</title>
        <authorList>
            <person name="Thawai C."/>
        </authorList>
    </citation>
    <scope>NUCLEOTIDE SEQUENCE [LARGE SCALE GENOMIC DNA]</scope>
    <source>
        <strain evidence="6 7">PRB2-1</strain>
    </source>
</reference>
<evidence type="ECO:0000259" key="5">
    <source>
        <dbReference type="PROSITE" id="PS50995"/>
    </source>
</evidence>
<dbReference type="Pfam" id="PF01047">
    <property type="entry name" value="MarR"/>
    <property type="match status" value="1"/>
</dbReference>
<protein>
    <submittedName>
        <fullName evidence="6">MarR family transcriptional regulator</fullName>
    </submittedName>
</protein>
<dbReference type="PROSITE" id="PS50995">
    <property type="entry name" value="HTH_MARR_2"/>
    <property type="match status" value="1"/>
</dbReference>
<proteinExistence type="predicted"/>
<evidence type="ECO:0000256" key="1">
    <source>
        <dbReference type="ARBA" id="ARBA00023015"/>
    </source>
</evidence>
<gene>
    <name evidence="6" type="ORF">HCN08_29990</name>
</gene>
<dbReference type="EMBL" id="JAATEJ010000032">
    <property type="protein sequence ID" value="NJP47606.1"/>
    <property type="molecule type" value="Genomic_DNA"/>
</dbReference>
<comment type="caution">
    <text evidence="6">The sequence shown here is derived from an EMBL/GenBank/DDBJ whole genome shotgun (WGS) entry which is preliminary data.</text>
</comment>
<dbReference type="RefSeq" id="WP_167986446.1">
    <property type="nucleotide sequence ID" value="NZ_JAATEJ010000032.1"/>
</dbReference>
<accession>A0ABX0ZYL0</accession>
<keyword evidence="1" id="KW-0805">Transcription regulation</keyword>
<keyword evidence="7" id="KW-1185">Reference proteome</keyword>
<dbReference type="SUPFAM" id="SSF46785">
    <property type="entry name" value="Winged helix' DNA-binding domain"/>
    <property type="match status" value="1"/>
</dbReference>
<evidence type="ECO:0000256" key="3">
    <source>
        <dbReference type="ARBA" id="ARBA00023163"/>
    </source>
</evidence>
<keyword evidence="3" id="KW-0804">Transcription</keyword>
<dbReference type="InterPro" id="IPR036390">
    <property type="entry name" value="WH_DNA-bd_sf"/>
</dbReference>
<dbReference type="InterPro" id="IPR000835">
    <property type="entry name" value="HTH_MarR-typ"/>
</dbReference>